<sequence>MKYSNSKNANVSAISRKVVLLAFVAFTFFNCKNKEDKPEETIKEVPMVEEVVITPTLEKGCYMYNENGSLVNMEITKNDNPVEANLTYAFAEKDKNTGSFTGEFNYGKLVGTYTFQSEGVESKRQVTFMLKDNQLVEGYGELDESGTMFKDVNSVNYSSTMPLSKTDCKE</sequence>
<protein>
    <submittedName>
        <fullName evidence="1">Uncharacterized protein</fullName>
    </submittedName>
</protein>
<dbReference type="Proteomes" id="UP000256919">
    <property type="component" value="Unassembled WGS sequence"/>
</dbReference>
<evidence type="ECO:0000313" key="1">
    <source>
        <dbReference type="EMBL" id="REE27515.1"/>
    </source>
</evidence>
<accession>A0A3D9N6M9</accession>
<dbReference type="EMBL" id="QREI01000001">
    <property type="protein sequence ID" value="REE27515.1"/>
    <property type="molecule type" value="Genomic_DNA"/>
</dbReference>
<evidence type="ECO:0000313" key="2">
    <source>
        <dbReference type="Proteomes" id="UP000256919"/>
    </source>
</evidence>
<dbReference type="OrthoDB" id="794403at2"/>
<reference evidence="1 2" key="1">
    <citation type="submission" date="2018-07" db="EMBL/GenBank/DDBJ databases">
        <title>Genomic Encyclopedia of Type Strains, Phase III (KMG-III): the genomes of soil and plant-associated and newly described type strains.</title>
        <authorList>
            <person name="Whitman W."/>
        </authorList>
    </citation>
    <scope>NUCLEOTIDE SEQUENCE [LARGE SCALE GENOMIC DNA]</scope>
    <source>
        <strain evidence="1 2">CECT 7948</strain>
    </source>
</reference>
<keyword evidence="2" id="KW-1185">Reference proteome</keyword>
<organism evidence="1 2">
    <name type="scientific">Winogradskyella pacifica</name>
    <dbReference type="NCBI Taxonomy" id="664642"/>
    <lineage>
        <taxon>Bacteria</taxon>
        <taxon>Pseudomonadati</taxon>
        <taxon>Bacteroidota</taxon>
        <taxon>Flavobacteriia</taxon>
        <taxon>Flavobacteriales</taxon>
        <taxon>Flavobacteriaceae</taxon>
        <taxon>Winogradskyella</taxon>
    </lineage>
</organism>
<dbReference type="RefSeq" id="WP_115807865.1">
    <property type="nucleotide sequence ID" value="NZ_QREI01000001.1"/>
</dbReference>
<comment type="caution">
    <text evidence="1">The sequence shown here is derived from an EMBL/GenBank/DDBJ whole genome shotgun (WGS) entry which is preliminary data.</text>
</comment>
<dbReference type="AlphaFoldDB" id="A0A3D9N6M9"/>
<name>A0A3D9N6M9_9FLAO</name>
<proteinExistence type="predicted"/>
<gene>
    <name evidence="1" type="ORF">DFQ09_101348</name>
</gene>